<keyword evidence="4" id="KW-0804">Transcription</keyword>
<dbReference type="Proteomes" id="UP000035444">
    <property type="component" value="Unassembled WGS sequence"/>
</dbReference>
<evidence type="ECO:0000313" key="7">
    <source>
        <dbReference type="Proteomes" id="UP000035444"/>
    </source>
</evidence>
<keyword evidence="7" id="KW-1185">Reference proteome</keyword>
<comment type="similarity">
    <text evidence="1">Belongs to the LysR transcriptional regulatory family.</text>
</comment>
<dbReference type="SUPFAM" id="SSF53850">
    <property type="entry name" value="Periplasmic binding protein-like II"/>
    <property type="match status" value="1"/>
</dbReference>
<gene>
    <name evidence="6" type="ORF">WH96_08645</name>
</gene>
<dbReference type="Gene3D" id="1.10.10.10">
    <property type="entry name" value="Winged helix-like DNA-binding domain superfamily/Winged helix DNA-binding domain"/>
    <property type="match status" value="1"/>
</dbReference>
<name>A0A0H2MG85_9PROT</name>
<accession>A0A0H2MG85</accession>
<feature type="domain" description="HTH lysR-type" evidence="5">
    <location>
        <begin position="7"/>
        <end position="64"/>
    </location>
</feature>
<evidence type="ECO:0000256" key="2">
    <source>
        <dbReference type="ARBA" id="ARBA00023015"/>
    </source>
</evidence>
<proteinExistence type="inferred from homology"/>
<dbReference type="RefSeq" id="WP_047763760.1">
    <property type="nucleotide sequence ID" value="NZ_LAQL01000005.1"/>
</dbReference>
<evidence type="ECO:0000256" key="3">
    <source>
        <dbReference type="ARBA" id="ARBA00023125"/>
    </source>
</evidence>
<protein>
    <recommendedName>
        <fullName evidence="5">HTH lysR-type domain-containing protein</fullName>
    </recommendedName>
</protein>
<dbReference type="FunFam" id="1.10.10.10:FF:000001">
    <property type="entry name" value="LysR family transcriptional regulator"/>
    <property type="match status" value="1"/>
</dbReference>
<dbReference type="InterPro" id="IPR036390">
    <property type="entry name" value="WH_DNA-bd_sf"/>
</dbReference>
<dbReference type="PANTHER" id="PTHR30419">
    <property type="entry name" value="HTH-TYPE TRANSCRIPTIONAL REGULATOR YBHD"/>
    <property type="match status" value="1"/>
</dbReference>
<keyword evidence="2" id="KW-0805">Transcription regulation</keyword>
<dbReference type="Pfam" id="PF03466">
    <property type="entry name" value="LysR_substrate"/>
    <property type="match status" value="1"/>
</dbReference>
<evidence type="ECO:0000313" key="6">
    <source>
        <dbReference type="EMBL" id="KLN61211.1"/>
    </source>
</evidence>
<dbReference type="Pfam" id="PF00126">
    <property type="entry name" value="HTH_1"/>
    <property type="match status" value="1"/>
</dbReference>
<dbReference type="Gene3D" id="3.40.190.290">
    <property type="match status" value="1"/>
</dbReference>
<keyword evidence="3" id="KW-0238">DNA-binding</keyword>
<dbReference type="GO" id="GO:0003700">
    <property type="term" value="F:DNA-binding transcription factor activity"/>
    <property type="evidence" value="ECO:0007669"/>
    <property type="project" value="InterPro"/>
</dbReference>
<dbReference type="EMBL" id="LAQL01000005">
    <property type="protein sequence ID" value="KLN61211.1"/>
    <property type="molecule type" value="Genomic_DNA"/>
</dbReference>
<dbReference type="AlphaFoldDB" id="A0A0H2MG85"/>
<reference evidence="6 7" key="1">
    <citation type="submission" date="2015-03" db="EMBL/GenBank/DDBJ databases">
        <title>Genome Sequence of Kiloniella spongiae MEBiC09566, isolated from a marine sponge.</title>
        <authorList>
            <person name="Shao Z."/>
            <person name="Wang L."/>
            <person name="Li X."/>
        </authorList>
    </citation>
    <scope>NUCLEOTIDE SEQUENCE [LARGE SCALE GENOMIC DNA]</scope>
    <source>
        <strain evidence="6 7">MEBiC09566</strain>
    </source>
</reference>
<evidence type="ECO:0000259" key="5">
    <source>
        <dbReference type="PROSITE" id="PS50931"/>
    </source>
</evidence>
<organism evidence="6 7">
    <name type="scientific">Kiloniella spongiae</name>
    <dbReference type="NCBI Taxonomy" id="1489064"/>
    <lineage>
        <taxon>Bacteria</taxon>
        <taxon>Pseudomonadati</taxon>
        <taxon>Pseudomonadota</taxon>
        <taxon>Alphaproteobacteria</taxon>
        <taxon>Rhodospirillales</taxon>
        <taxon>Kiloniellaceae</taxon>
        <taxon>Kiloniella</taxon>
    </lineage>
</organism>
<dbReference type="InterPro" id="IPR005119">
    <property type="entry name" value="LysR_subst-bd"/>
</dbReference>
<sequence>MEITKGLNLRALEIFVTVVEKESMSKASQHLGMTQSSISQHITQQENLFSTVLFDRSIRPITLTPAGHVYYQHALRVLEAVTSMWGTLHNLDTAPLKKVRISVIDTLADTLIPELTQCVGELYPKGSVTITSGQTDDHREALLNRKTDIIITMDPMDDIDRMERYPLYKEPFVLAYPKNKPVTFTNNQIETSGLPFIRFSPRLPVSRLIEQHLRRLKIRPSYRYELDTTRSIMPMIAAGAGWAITTPTGLLESRHFLQGVSIRPLPFTPLYRTISLVAREHELGDLPSELAKKAIMHLQQSTKALLKPSLPDTIEDITFYG</sequence>
<dbReference type="InterPro" id="IPR000847">
    <property type="entry name" value="LysR_HTH_N"/>
</dbReference>
<dbReference type="SUPFAM" id="SSF46785">
    <property type="entry name" value="Winged helix' DNA-binding domain"/>
    <property type="match status" value="1"/>
</dbReference>
<dbReference type="InterPro" id="IPR050950">
    <property type="entry name" value="HTH-type_LysR_regulators"/>
</dbReference>
<dbReference type="InterPro" id="IPR036388">
    <property type="entry name" value="WH-like_DNA-bd_sf"/>
</dbReference>
<comment type="caution">
    <text evidence="6">The sequence shown here is derived from an EMBL/GenBank/DDBJ whole genome shotgun (WGS) entry which is preliminary data.</text>
</comment>
<evidence type="ECO:0000256" key="4">
    <source>
        <dbReference type="ARBA" id="ARBA00023163"/>
    </source>
</evidence>
<dbReference type="GO" id="GO:0005829">
    <property type="term" value="C:cytosol"/>
    <property type="evidence" value="ECO:0007669"/>
    <property type="project" value="TreeGrafter"/>
</dbReference>
<evidence type="ECO:0000256" key="1">
    <source>
        <dbReference type="ARBA" id="ARBA00009437"/>
    </source>
</evidence>
<dbReference type="OrthoDB" id="7776850at2"/>
<dbReference type="GO" id="GO:0003677">
    <property type="term" value="F:DNA binding"/>
    <property type="evidence" value="ECO:0007669"/>
    <property type="project" value="UniProtKB-KW"/>
</dbReference>
<dbReference type="STRING" id="1489064.WH96_08645"/>
<dbReference type="CDD" id="cd05466">
    <property type="entry name" value="PBP2_LTTR_substrate"/>
    <property type="match status" value="1"/>
</dbReference>
<dbReference type="PROSITE" id="PS50931">
    <property type="entry name" value="HTH_LYSR"/>
    <property type="match status" value="1"/>
</dbReference>